<dbReference type="PANTHER" id="PTHR11022">
    <property type="entry name" value="PEPTIDOGLYCAN RECOGNITION PROTEIN"/>
    <property type="match status" value="1"/>
</dbReference>
<dbReference type="InterPro" id="IPR015510">
    <property type="entry name" value="PGRP"/>
</dbReference>
<dbReference type="Proteomes" id="UP000504634">
    <property type="component" value="Unplaced"/>
</dbReference>
<dbReference type="Pfam" id="PF01510">
    <property type="entry name" value="Amidase_2"/>
    <property type="match status" value="1"/>
</dbReference>
<dbReference type="RefSeq" id="XP_030373409.1">
    <property type="nucleotide sequence ID" value="XM_030517549.1"/>
</dbReference>
<keyword evidence="6" id="KW-0472">Membrane</keyword>
<keyword evidence="3" id="KW-0964">Secreted</keyword>
<reference evidence="10" key="1">
    <citation type="submission" date="2025-08" db="UniProtKB">
        <authorList>
            <consortium name="RefSeq"/>
        </authorList>
    </citation>
    <scope>IDENTIFICATION</scope>
    <source>
        <strain evidence="10">11010-0011.00</strain>
        <tissue evidence="10">Whole body</tissue>
    </source>
</reference>
<evidence type="ECO:0000256" key="2">
    <source>
        <dbReference type="ARBA" id="ARBA00007553"/>
    </source>
</evidence>
<sequence>MKDQQQPQLQLQPQLESQNVQHQLPATQIKQNNKLIYLISVLFLLVLTSLVYFLLLITHTPTKASTTLRILDRSEWKGEPPSGPRAHLATPVPNVMICHTATEGCETEDVCIYRTRVIQNFHMQSLGFYDIGYNFLVGGDGQVYVGRGWHIQGQHVKGYGAVSVGIAFIGTFTKEAPSARQVEASKQLMEEGVRLHKLHADYRIYAHRQLSPTESPGLKLYELMQQWPRWTEDVGPLRRLNNETLKFVPRDYWLAQPAQQPLKSLELPSQRVQFISTKSEPCVTQASCTFRVRLLQTFHIEADNVPDINYNFVIGGDSNVYVGRGWQYGTDAVGKTKEFDGLVVGFVGQGQGSPEQMEIARALLAQGVRLGQLAENYELKNNLETTP</sequence>
<dbReference type="OrthoDB" id="10001926at2759"/>
<keyword evidence="6" id="KW-0812">Transmembrane</keyword>
<organism evidence="9 10">
    <name type="scientific">Drosophila lebanonensis</name>
    <name type="common">Fruit fly</name>
    <name type="synonym">Scaptodrosophila lebanonensis</name>
    <dbReference type="NCBI Taxonomy" id="7225"/>
    <lineage>
        <taxon>Eukaryota</taxon>
        <taxon>Metazoa</taxon>
        <taxon>Ecdysozoa</taxon>
        <taxon>Arthropoda</taxon>
        <taxon>Hexapoda</taxon>
        <taxon>Insecta</taxon>
        <taxon>Pterygota</taxon>
        <taxon>Neoptera</taxon>
        <taxon>Endopterygota</taxon>
        <taxon>Diptera</taxon>
        <taxon>Brachycera</taxon>
        <taxon>Muscomorpha</taxon>
        <taxon>Ephydroidea</taxon>
        <taxon>Drosophilidae</taxon>
        <taxon>Scaptodrosophila</taxon>
    </lineage>
</organism>
<dbReference type="CDD" id="cd06583">
    <property type="entry name" value="PGRP"/>
    <property type="match status" value="2"/>
</dbReference>
<dbReference type="PANTHER" id="PTHR11022:SF41">
    <property type="entry name" value="PEPTIDOGLYCAN-RECOGNITION PROTEIN LC-RELATED"/>
    <property type="match status" value="1"/>
</dbReference>
<feature type="domain" description="Peptidoglycan recognition protein family" evidence="8">
    <location>
        <begin position="245"/>
        <end position="386"/>
    </location>
</feature>
<evidence type="ECO:0000256" key="6">
    <source>
        <dbReference type="SAM" id="Phobius"/>
    </source>
</evidence>
<evidence type="ECO:0000259" key="7">
    <source>
        <dbReference type="SMART" id="SM00644"/>
    </source>
</evidence>
<gene>
    <name evidence="10" type="primary">LOC115623270</name>
</gene>
<dbReference type="AlphaFoldDB" id="A0A6J2TBL8"/>
<dbReference type="GeneID" id="115623270"/>
<evidence type="ECO:0000256" key="4">
    <source>
        <dbReference type="ARBA" id="ARBA00022588"/>
    </source>
</evidence>
<evidence type="ECO:0000256" key="5">
    <source>
        <dbReference type="ARBA" id="ARBA00022859"/>
    </source>
</evidence>
<feature type="domain" description="N-acetylmuramoyl-L-alanine amidase" evidence="7">
    <location>
        <begin position="80"/>
        <end position="217"/>
    </location>
</feature>
<evidence type="ECO:0000313" key="9">
    <source>
        <dbReference type="Proteomes" id="UP000504634"/>
    </source>
</evidence>
<evidence type="ECO:0000256" key="1">
    <source>
        <dbReference type="ARBA" id="ARBA00004613"/>
    </source>
</evidence>
<evidence type="ECO:0000313" key="10">
    <source>
        <dbReference type="RefSeq" id="XP_030373409.1"/>
    </source>
</evidence>
<dbReference type="GO" id="GO:0045087">
    <property type="term" value="P:innate immune response"/>
    <property type="evidence" value="ECO:0007669"/>
    <property type="project" value="UniProtKB-KW"/>
</dbReference>
<keyword evidence="9" id="KW-1185">Reference proteome</keyword>
<dbReference type="InterPro" id="IPR036505">
    <property type="entry name" value="Amidase/PGRP_sf"/>
</dbReference>
<keyword evidence="5" id="KW-0391">Immunity</keyword>
<comment type="similarity">
    <text evidence="2">Belongs to the N-acetylmuramoyl-L-alanine amidase 2 family.</text>
</comment>
<accession>A0A6J2TBL8</accession>
<dbReference type="SMART" id="SM00644">
    <property type="entry name" value="Ami_2"/>
    <property type="match status" value="1"/>
</dbReference>
<dbReference type="SUPFAM" id="SSF55846">
    <property type="entry name" value="N-acetylmuramoyl-L-alanine amidase-like"/>
    <property type="match status" value="2"/>
</dbReference>
<name>A0A6J2TBL8_DROLE</name>
<proteinExistence type="inferred from homology"/>
<dbReference type="GO" id="GO:0005576">
    <property type="term" value="C:extracellular region"/>
    <property type="evidence" value="ECO:0007669"/>
    <property type="project" value="UniProtKB-SubCell"/>
</dbReference>
<keyword evidence="4" id="KW-0399">Innate immunity</keyword>
<dbReference type="InterPro" id="IPR002502">
    <property type="entry name" value="Amidase_domain"/>
</dbReference>
<dbReference type="FunFam" id="3.40.80.10:FF:000001">
    <property type="entry name" value="Peptidoglycan recognition protein 1"/>
    <property type="match status" value="1"/>
</dbReference>
<dbReference type="InterPro" id="IPR006619">
    <property type="entry name" value="PGRP_domain_met/bac"/>
</dbReference>
<dbReference type="Gene3D" id="3.40.80.10">
    <property type="entry name" value="Peptidoglycan recognition protein-like"/>
    <property type="match status" value="2"/>
</dbReference>
<feature type="domain" description="Peptidoglycan recognition protein family" evidence="8">
    <location>
        <begin position="68"/>
        <end position="211"/>
    </location>
</feature>
<dbReference type="GO" id="GO:0008745">
    <property type="term" value="F:N-acetylmuramoyl-L-alanine amidase activity"/>
    <property type="evidence" value="ECO:0007669"/>
    <property type="project" value="InterPro"/>
</dbReference>
<protein>
    <submittedName>
        <fullName evidence="10">Peptidoglycan-recognition protein LF</fullName>
    </submittedName>
</protein>
<dbReference type="GO" id="GO:0009253">
    <property type="term" value="P:peptidoglycan catabolic process"/>
    <property type="evidence" value="ECO:0007669"/>
    <property type="project" value="InterPro"/>
</dbReference>
<comment type="subcellular location">
    <subcellularLocation>
        <location evidence="1">Secreted</location>
    </subcellularLocation>
</comment>
<feature type="transmembrane region" description="Helical" evidence="6">
    <location>
        <begin position="35"/>
        <end position="57"/>
    </location>
</feature>
<evidence type="ECO:0000256" key="3">
    <source>
        <dbReference type="ARBA" id="ARBA00022525"/>
    </source>
</evidence>
<dbReference type="SMART" id="SM00701">
    <property type="entry name" value="PGRP"/>
    <property type="match status" value="2"/>
</dbReference>
<keyword evidence="6" id="KW-1133">Transmembrane helix</keyword>
<dbReference type="CTD" id="39064"/>
<dbReference type="GO" id="GO:0008270">
    <property type="term" value="F:zinc ion binding"/>
    <property type="evidence" value="ECO:0007669"/>
    <property type="project" value="InterPro"/>
</dbReference>
<evidence type="ECO:0000259" key="8">
    <source>
        <dbReference type="SMART" id="SM00701"/>
    </source>
</evidence>